<keyword evidence="1" id="KW-0812">Transmembrane</keyword>
<keyword evidence="2" id="KW-1185">Reference proteome</keyword>
<evidence type="ECO:0008006" key="4">
    <source>
        <dbReference type="Google" id="ProtNLM"/>
    </source>
</evidence>
<dbReference type="PANTHER" id="PTHR31168">
    <property type="entry name" value="OS02G0292800 PROTEIN"/>
    <property type="match status" value="1"/>
</dbReference>
<protein>
    <recommendedName>
        <fullName evidence="4">DUF599 domain-containing protein</fullName>
    </recommendedName>
</protein>
<evidence type="ECO:0000313" key="3">
    <source>
        <dbReference type="RefSeq" id="XP_021857950.1"/>
    </source>
</evidence>
<evidence type="ECO:0000256" key="1">
    <source>
        <dbReference type="SAM" id="Phobius"/>
    </source>
</evidence>
<dbReference type="AlphaFoldDB" id="A0A9R0K499"/>
<organism evidence="2 3">
    <name type="scientific">Spinacia oleracea</name>
    <name type="common">Spinach</name>
    <dbReference type="NCBI Taxonomy" id="3562"/>
    <lineage>
        <taxon>Eukaryota</taxon>
        <taxon>Viridiplantae</taxon>
        <taxon>Streptophyta</taxon>
        <taxon>Embryophyta</taxon>
        <taxon>Tracheophyta</taxon>
        <taxon>Spermatophyta</taxon>
        <taxon>Magnoliopsida</taxon>
        <taxon>eudicotyledons</taxon>
        <taxon>Gunneridae</taxon>
        <taxon>Pentapetalae</taxon>
        <taxon>Caryophyllales</taxon>
        <taxon>Chenopodiaceae</taxon>
        <taxon>Chenopodioideae</taxon>
        <taxon>Anserineae</taxon>
        <taxon>Spinacia</taxon>
    </lineage>
</organism>
<reference evidence="2" key="1">
    <citation type="journal article" date="2021" name="Nat. Commun.">
        <title>Genomic analyses provide insights into spinach domestication and the genetic basis of agronomic traits.</title>
        <authorList>
            <person name="Cai X."/>
            <person name="Sun X."/>
            <person name="Xu C."/>
            <person name="Sun H."/>
            <person name="Wang X."/>
            <person name="Ge C."/>
            <person name="Zhang Z."/>
            <person name="Wang Q."/>
            <person name="Fei Z."/>
            <person name="Jiao C."/>
            <person name="Wang Q."/>
        </authorList>
    </citation>
    <scope>NUCLEOTIDE SEQUENCE [LARGE SCALE GENOMIC DNA]</scope>
    <source>
        <strain evidence="2">cv. Varoflay</strain>
    </source>
</reference>
<dbReference type="OrthoDB" id="761598at2759"/>
<dbReference type="InterPro" id="IPR006747">
    <property type="entry name" value="DUF599"/>
</dbReference>
<accession>A0A9R0K499</accession>
<reference evidence="3" key="2">
    <citation type="submission" date="2025-08" db="UniProtKB">
        <authorList>
            <consortium name="RefSeq"/>
        </authorList>
    </citation>
    <scope>IDENTIFICATION</scope>
    <source>
        <tissue evidence="3">Leaf</tissue>
    </source>
</reference>
<evidence type="ECO:0000313" key="2">
    <source>
        <dbReference type="Proteomes" id="UP000813463"/>
    </source>
</evidence>
<feature type="transmembrane region" description="Helical" evidence="1">
    <location>
        <begin position="176"/>
        <end position="205"/>
    </location>
</feature>
<keyword evidence="1" id="KW-1133">Transmembrane helix</keyword>
<feature type="transmembrane region" description="Helical" evidence="1">
    <location>
        <begin position="76"/>
        <end position="100"/>
    </location>
</feature>
<feature type="transmembrane region" description="Helical" evidence="1">
    <location>
        <begin position="12"/>
        <end position="35"/>
    </location>
</feature>
<keyword evidence="1" id="KW-0472">Membrane</keyword>
<dbReference type="GeneID" id="110797165"/>
<gene>
    <name evidence="3" type="primary">LOC110797165</name>
</gene>
<sequence>MNSKIFEEKYRDYVLVPLGLIVLGIYHLWLLFTIIRRPTTTVIGLNAVSRHQWVLHMMRDPAKNGVLAVQTIRNNLMASTLLATIAITLSSLISAIVSSSSNEIYTIHTTKYLSVLICFLVAFFCNMQTTRYYAHISFLLNVPESSDEGREEFIEYVSQQLNRGCLFWSLGLRAFYFAFPLLLWIFGAIAMFTCSCSMAILLYFLDTASSSPSYLYNGNVVKTNRSPDIESRGTDWSVDTNLHCSLLGNTKPDSTTDTVFTSGR</sequence>
<dbReference type="PANTHER" id="PTHR31168:SF19">
    <property type="entry name" value="OS01G0683700 PROTEIN"/>
    <property type="match status" value="1"/>
</dbReference>
<name>A0A9R0K499_SPIOL</name>
<dbReference type="KEGG" id="soe:110797165"/>
<dbReference type="RefSeq" id="XP_021857950.1">
    <property type="nucleotide sequence ID" value="XM_022002258.2"/>
</dbReference>
<dbReference type="Proteomes" id="UP000813463">
    <property type="component" value="Chromosome 5"/>
</dbReference>
<dbReference type="Pfam" id="PF04654">
    <property type="entry name" value="DUF599"/>
    <property type="match status" value="1"/>
</dbReference>
<feature type="transmembrane region" description="Helical" evidence="1">
    <location>
        <begin position="112"/>
        <end position="134"/>
    </location>
</feature>
<proteinExistence type="predicted"/>